<evidence type="ECO:0000313" key="2">
    <source>
        <dbReference type="Proteomes" id="UP000095347"/>
    </source>
</evidence>
<dbReference type="EMBL" id="MCGG01000002">
    <property type="protein sequence ID" value="OEJ69710.1"/>
    <property type="molecule type" value="Genomic_DNA"/>
</dbReference>
<dbReference type="Gene3D" id="3.40.50.150">
    <property type="entry name" value="Vaccinia Virus protein VP39"/>
    <property type="match status" value="1"/>
</dbReference>
<sequence>MMAADGGANPKSIRIDLQLIADMIEPGTRVLDAGCGNGMLLDYLWREKQVDARGIEISTQGVQACVSAGLSVVQGNVETDLKDYPDDAFDYVILSQTLQAMHEPREVLAQMMRIGKRAIVSLPNFAYWRLRLYIMFKGRMPVSDKLPYEWYNTPNIHFCTISDFVALAQEMNLSIEKSLFLDEEGTSKTIGKSILAANWLGEQAVFLLRK</sequence>
<comment type="caution">
    <text evidence="1">The sequence shown here is derived from an EMBL/GenBank/DDBJ whole genome shotgun (WGS) entry which is preliminary data.</text>
</comment>
<dbReference type="Proteomes" id="UP000095347">
    <property type="component" value="Unassembled WGS sequence"/>
</dbReference>
<gene>
    <name evidence="1" type="ORF">BEN30_01935</name>
</gene>
<dbReference type="NCBIfam" id="TIGR02081">
    <property type="entry name" value="metW"/>
    <property type="match status" value="1"/>
</dbReference>
<dbReference type="CDD" id="cd02440">
    <property type="entry name" value="AdoMet_MTases"/>
    <property type="match status" value="1"/>
</dbReference>
<dbReference type="Pfam" id="PF07021">
    <property type="entry name" value="MetW"/>
    <property type="match status" value="1"/>
</dbReference>
<dbReference type="AlphaFoldDB" id="A0A1E5QCA4"/>
<evidence type="ECO:0000313" key="1">
    <source>
        <dbReference type="EMBL" id="OEJ69710.1"/>
    </source>
</evidence>
<protein>
    <submittedName>
        <fullName evidence="1">Methionine biosynthesis protein MetW</fullName>
    </submittedName>
</protein>
<dbReference type="InterPro" id="IPR029063">
    <property type="entry name" value="SAM-dependent_MTases_sf"/>
</dbReference>
<proteinExistence type="predicted"/>
<accession>A0A1E5QCA4</accession>
<dbReference type="InterPro" id="IPR010743">
    <property type="entry name" value="Methionine_synth_MetW"/>
</dbReference>
<dbReference type="STRING" id="28181.BEN30_01935"/>
<keyword evidence="2" id="KW-1185">Reference proteome</keyword>
<reference evidence="2" key="1">
    <citation type="submission" date="2016-07" db="EMBL/GenBank/DDBJ databases">
        <authorList>
            <person name="Florea S."/>
            <person name="Webb J.S."/>
            <person name="Jaromczyk J."/>
            <person name="Schardl C.L."/>
        </authorList>
    </citation>
    <scope>NUCLEOTIDE SEQUENCE [LARGE SCALE GENOMIC DNA]</scope>
    <source>
        <strain evidence="2">MV-1</strain>
    </source>
</reference>
<name>A0A1E5QCA4_9PROT</name>
<dbReference type="SUPFAM" id="SSF53335">
    <property type="entry name" value="S-adenosyl-L-methionine-dependent methyltransferases"/>
    <property type="match status" value="1"/>
</dbReference>
<organism evidence="1 2">
    <name type="scientific">Magnetovibrio blakemorei</name>
    <dbReference type="NCBI Taxonomy" id="28181"/>
    <lineage>
        <taxon>Bacteria</taxon>
        <taxon>Pseudomonadati</taxon>
        <taxon>Pseudomonadota</taxon>
        <taxon>Alphaproteobacteria</taxon>
        <taxon>Rhodospirillales</taxon>
        <taxon>Magnetovibrionaceae</taxon>
        <taxon>Magnetovibrio</taxon>
    </lineage>
</organism>